<evidence type="ECO:0000256" key="6">
    <source>
        <dbReference type="HAMAP-Rule" id="MF_01926"/>
    </source>
</evidence>
<evidence type="ECO:0000256" key="4">
    <source>
        <dbReference type="ARBA" id="ARBA00022755"/>
    </source>
</evidence>
<organism evidence="7 8">
    <name type="scientific">Kroppenstedtia guangzhouensis</name>
    <dbReference type="NCBI Taxonomy" id="1274356"/>
    <lineage>
        <taxon>Bacteria</taxon>
        <taxon>Bacillati</taxon>
        <taxon>Bacillota</taxon>
        <taxon>Bacilli</taxon>
        <taxon>Bacillales</taxon>
        <taxon>Thermoactinomycetaceae</taxon>
        <taxon>Kroppenstedtia</taxon>
    </lineage>
</organism>
<evidence type="ECO:0000256" key="3">
    <source>
        <dbReference type="ARBA" id="ARBA00022741"/>
    </source>
</evidence>
<dbReference type="NCBIfam" id="NF004630">
    <property type="entry name" value="PRK05974.1"/>
    <property type="match status" value="1"/>
</dbReference>
<dbReference type="NCBIfam" id="TIGR00302">
    <property type="entry name" value="phosphoribosylformylglycinamidine synthase subunit PurS"/>
    <property type="match status" value="1"/>
</dbReference>
<dbReference type="Pfam" id="PF02700">
    <property type="entry name" value="PurS"/>
    <property type="match status" value="1"/>
</dbReference>
<protein>
    <recommendedName>
        <fullName evidence="6">Phosphoribosylformylglycinamidine synthase subunit PurS</fullName>
        <shortName evidence="6">FGAM synthase</shortName>
        <ecNumber evidence="6">6.3.5.3</ecNumber>
    </recommendedName>
    <alternativeName>
        <fullName evidence="6">Formylglycinamide ribonucleotide amidotransferase subunit III</fullName>
        <shortName evidence="6">FGAR amidotransferase III</shortName>
        <shortName evidence="6">FGAR-AT III</shortName>
    </alternativeName>
    <alternativeName>
        <fullName evidence="6">Phosphoribosylformylglycinamidine synthase subunit III</fullName>
    </alternativeName>
</protein>
<dbReference type="PANTHER" id="PTHR34696:SF1">
    <property type="entry name" value="PHOSPHORIBOSYLFORMYLGLYCINAMIDINE SYNTHASE SUBUNIT PURS"/>
    <property type="match status" value="1"/>
</dbReference>
<dbReference type="SUPFAM" id="SSF82697">
    <property type="entry name" value="PurS-like"/>
    <property type="match status" value="1"/>
</dbReference>
<keyword evidence="3 6" id="KW-0547">Nucleotide-binding</keyword>
<keyword evidence="4 6" id="KW-0658">Purine biosynthesis</keyword>
<reference evidence="8" key="1">
    <citation type="journal article" date="2019" name="Int. J. Syst. Evol. Microbiol.">
        <title>The Global Catalogue of Microorganisms (GCM) 10K type strain sequencing project: providing services to taxonomists for standard genome sequencing and annotation.</title>
        <authorList>
            <consortium name="The Broad Institute Genomics Platform"/>
            <consortium name="The Broad Institute Genome Sequencing Center for Infectious Disease"/>
            <person name="Wu L."/>
            <person name="Ma J."/>
        </authorList>
    </citation>
    <scope>NUCLEOTIDE SEQUENCE [LARGE SCALE GENOMIC DNA]</scope>
    <source>
        <strain evidence="8">CGMCC 1.12404</strain>
    </source>
</reference>
<comment type="function">
    <text evidence="6">Part of the phosphoribosylformylglycinamidine synthase complex involved in the purines biosynthetic pathway. Catalyzes the ATP-dependent conversion of formylglycinamide ribonucleotide (FGAR) and glutamine to yield formylglycinamidine ribonucleotide (FGAM) and glutamate. The FGAM synthase complex is composed of three subunits. PurQ produces an ammonia molecule by converting glutamine to glutamate. PurL transfers the ammonia molecule to FGAR to form FGAM in an ATP-dependent manner. PurS interacts with PurQ and PurL and is thought to assist in the transfer of the ammonia molecule from PurQ to PurL.</text>
</comment>
<name>A0ABQ1GZW4_9BACL</name>
<keyword evidence="1 6" id="KW-0963">Cytoplasm</keyword>
<evidence type="ECO:0000313" key="8">
    <source>
        <dbReference type="Proteomes" id="UP000617979"/>
    </source>
</evidence>
<comment type="catalytic activity">
    <reaction evidence="6">
        <text>N(2)-formyl-N(1)-(5-phospho-beta-D-ribosyl)glycinamide + L-glutamine + ATP + H2O = 2-formamido-N(1)-(5-O-phospho-beta-D-ribosyl)acetamidine + L-glutamate + ADP + phosphate + H(+)</text>
        <dbReference type="Rhea" id="RHEA:17129"/>
        <dbReference type="ChEBI" id="CHEBI:15377"/>
        <dbReference type="ChEBI" id="CHEBI:15378"/>
        <dbReference type="ChEBI" id="CHEBI:29985"/>
        <dbReference type="ChEBI" id="CHEBI:30616"/>
        <dbReference type="ChEBI" id="CHEBI:43474"/>
        <dbReference type="ChEBI" id="CHEBI:58359"/>
        <dbReference type="ChEBI" id="CHEBI:147286"/>
        <dbReference type="ChEBI" id="CHEBI:147287"/>
        <dbReference type="ChEBI" id="CHEBI:456216"/>
        <dbReference type="EC" id="6.3.5.3"/>
    </reaction>
</comment>
<evidence type="ECO:0000256" key="1">
    <source>
        <dbReference type="ARBA" id="ARBA00022490"/>
    </source>
</evidence>
<comment type="subcellular location">
    <subcellularLocation>
        <location evidence="6">Cytoplasm</location>
    </subcellularLocation>
</comment>
<keyword evidence="5 6" id="KW-0067">ATP-binding</keyword>
<dbReference type="HAMAP" id="MF_01926">
    <property type="entry name" value="PurS"/>
    <property type="match status" value="1"/>
</dbReference>
<dbReference type="InterPro" id="IPR036604">
    <property type="entry name" value="PurS-like_sf"/>
</dbReference>
<dbReference type="RefSeq" id="WP_188433112.1">
    <property type="nucleotide sequence ID" value="NZ_BMEX01000013.1"/>
</dbReference>
<sequence>MYKVIITVRLKSSVLDPQGTTVKGSLHSLGYTEVEEVRIGKTMELWLNTTDQVEAGKRVDAMCRRLLANPVIEDYEYRLEEGA</sequence>
<accession>A0ABQ1GZW4</accession>
<dbReference type="EMBL" id="BMEX01000013">
    <property type="protein sequence ID" value="GGA53057.1"/>
    <property type="molecule type" value="Genomic_DNA"/>
</dbReference>
<gene>
    <name evidence="6 7" type="primary">purS</name>
    <name evidence="7" type="ORF">GCM10007416_27670</name>
</gene>
<dbReference type="Gene3D" id="3.30.1280.10">
    <property type="entry name" value="Phosphoribosylformylglycinamidine synthase subunit PurS"/>
    <property type="match status" value="1"/>
</dbReference>
<dbReference type="EC" id="6.3.5.3" evidence="6"/>
<dbReference type="PANTHER" id="PTHR34696">
    <property type="entry name" value="PHOSPHORIBOSYLFORMYLGLYCINAMIDINE SYNTHASE SUBUNIT PURS"/>
    <property type="match status" value="1"/>
</dbReference>
<comment type="pathway">
    <text evidence="6">Purine metabolism; IMP biosynthesis via de novo pathway; 5-amino-1-(5-phospho-D-ribosyl)imidazole from N(2)-formyl-N(1)-(5-phospho-D-ribosyl)glycinamide: step 1/2.</text>
</comment>
<evidence type="ECO:0000256" key="2">
    <source>
        <dbReference type="ARBA" id="ARBA00022598"/>
    </source>
</evidence>
<comment type="subunit">
    <text evidence="6">Part of the FGAM synthase complex composed of 1 PurL, 1 PurQ and 2 PurS subunits.</text>
</comment>
<comment type="caution">
    <text evidence="7">The sequence shown here is derived from an EMBL/GenBank/DDBJ whole genome shotgun (WGS) entry which is preliminary data.</text>
</comment>
<dbReference type="InterPro" id="IPR003850">
    <property type="entry name" value="PurS"/>
</dbReference>
<proteinExistence type="inferred from homology"/>
<keyword evidence="2 6" id="KW-0436">Ligase</keyword>
<keyword evidence="8" id="KW-1185">Reference proteome</keyword>
<evidence type="ECO:0000256" key="5">
    <source>
        <dbReference type="ARBA" id="ARBA00022840"/>
    </source>
</evidence>
<comment type="similarity">
    <text evidence="6">Belongs to the PurS family.</text>
</comment>
<dbReference type="Proteomes" id="UP000617979">
    <property type="component" value="Unassembled WGS sequence"/>
</dbReference>
<evidence type="ECO:0000313" key="7">
    <source>
        <dbReference type="EMBL" id="GGA53057.1"/>
    </source>
</evidence>